<evidence type="ECO:0000313" key="2">
    <source>
        <dbReference type="Proteomes" id="UP000617426"/>
    </source>
</evidence>
<dbReference type="EMBL" id="JACHMK010000001">
    <property type="protein sequence ID" value="MBB6335555.1"/>
    <property type="molecule type" value="Genomic_DNA"/>
</dbReference>
<accession>A0A923IYU4</accession>
<dbReference type="RefSeq" id="WP_184453993.1">
    <property type="nucleotide sequence ID" value="NZ_JACHMK010000001.1"/>
</dbReference>
<proteinExistence type="predicted"/>
<keyword evidence="2" id="KW-1185">Reference proteome</keyword>
<protein>
    <submittedName>
        <fullName evidence="1">Uncharacterized protein</fullName>
    </submittedName>
</protein>
<sequence length="96" mass="10260">MGELVFQDSDVLTMMAKRHHEAAQNIDAQASTMPEDVDGGPLTALVLTSLAKISRNVGAISSWSRAMSTALESARDATIEDEAQIVESLMKVGKNV</sequence>
<evidence type="ECO:0000313" key="1">
    <source>
        <dbReference type="EMBL" id="MBB6335555.1"/>
    </source>
</evidence>
<dbReference type="Proteomes" id="UP000617426">
    <property type="component" value="Unassembled WGS sequence"/>
</dbReference>
<dbReference type="AlphaFoldDB" id="A0A923IYU4"/>
<reference evidence="1" key="1">
    <citation type="submission" date="2020-08" db="EMBL/GenBank/DDBJ databases">
        <title>Sequencing the genomes of 1000 actinobacteria strains.</title>
        <authorList>
            <person name="Klenk H.-P."/>
        </authorList>
    </citation>
    <scope>NUCLEOTIDE SEQUENCE</scope>
    <source>
        <strain evidence="1">DSM 10695</strain>
    </source>
</reference>
<gene>
    <name evidence="1" type="ORF">HD592_002120</name>
</gene>
<comment type="caution">
    <text evidence="1">The sequence shown here is derived from an EMBL/GenBank/DDBJ whole genome shotgun (WGS) entry which is preliminary data.</text>
</comment>
<name>A0A923IYU4_9ACTO</name>
<organism evidence="1 2">
    <name type="scientific">Schaalia hyovaginalis</name>
    <dbReference type="NCBI Taxonomy" id="29316"/>
    <lineage>
        <taxon>Bacteria</taxon>
        <taxon>Bacillati</taxon>
        <taxon>Actinomycetota</taxon>
        <taxon>Actinomycetes</taxon>
        <taxon>Actinomycetales</taxon>
        <taxon>Actinomycetaceae</taxon>
        <taxon>Schaalia</taxon>
    </lineage>
</organism>